<dbReference type="STRING" id="6205.A0A0R3WY32"/>
<evidence type="ECO:0000256" key="5">
    <source>
        <dbReference type="ARBA" id="ARBA00022660"/>
    </source>
</evidence>
<evidence type="ECO:0000313" key="12">
    <source>
        <dbReference type="WBParaSite" id="TTAC_0000567201-mRNA-1"/>
    </source>
</evidence>
<evidence type="ECO:0000256" key="3">
    <source>
        <dbReference type="ARBA" id="ARBA00005667"/>
    </source>
</evidence>
<keyword evidence="9" id="KW-1133">Transmembrane helix</keyword>
<dbReference type="Pfam" id="PF08122">
    <property type="entry name" value="NDUF_B12"/>
    <property type="match status" value="1"/>
</dbReference>
<name>A0A0R3WY32_HYDTA</name>
<dbReference type="GO" id="GO:0022900">
    <property type="term" value="P:electron transport chain"/>
    <property type="evidence" value="ECO:0007669"/>
    <property type="project" value="InterPro"/>
</dbReference>
<comment type="subcellular location">
    <subcellularLocation>
        <location evidence="2">Mitochondrion inner membrane</location>
        <topology evidence="2">Single-pass membrane protein</topology>
        <orientation evidence="2">Matrix side</orientation>
    </subcellularLocation>
</comment>
<evidence type="ECO:0000256" key="6">
    <source>
        <dbReference type="ARBA" id="ARBA00022692"/>
    </source>
</evidence>
<protein>
    <submittedName>
        <fullName evidence="12">NADH dehydrogenase [ubiquinone] 1 beta subcomplex subunit 3</fullName>
    </submittedName>
</protein>
<evidence type="ECO:0000256" key="2">
    <source>
        <dbReference type="ARBA" id="ARBA00004298"/>
    </source>
</evidence>
<sequence>LQELGLRDPWVRNYVWVYSPRIFKTPWQMCKSCFFNRLPHGFAIAVLYTIGQSAFLKWYNENGYGEAHLFTCLQDPKNLASSISDPVWEYLNGGRDASPPGVIRFRCSGVSALLP</sequence>
<dbReference type="AlphaFoldDB" id="A0A0R3WY32"/>
<keyword evidence="4" id="KW-0813">Transport</keyword>
<evidence type="ECO:0000256" key="11">
    <source>
        <dbReference type="ARBA" id="ARBA00023136"/>
    </source>
</evidence>
<comment type="function">
    <text evidence="1">Accessory subunit of the mitochondrial membrane respiratory chain NADH dehydrogenase (Complex I), that is believed not to be involved in catalysis. Complex I functions in the transfer of electrons from NADH to the respiratory chain. The immediate electron acceptor for the enzyme is believed to be ubiquinone.</text>
</comment>
<evidence type="ECO:0000256" key="4">
    <source>
        <dbReference type="ARBA" id="ARBA00022448"/>
    </source>
</evidence>
<comment type="similarity">
    <text evidence="3">Belongs to the complex I NDUFB3 subunit family.</text>
</comment>
<keyword evidence="7" id="KW-0999">Mitochondrion inner membrane</keyword>
<evidence type="ECO:0000256" key="7">
    <source>
        <dbReference type="ARBA" id="ARBA00022792"/>
    </source>
</evidence>
<keyword evidence="6" id="KW-0812">Transmembrane</keyword>
<organism evidence="12">
    <name type="scientific">Hydatigena taeniaeformis</name>
    <name type="common">Feline tapeworm</name>
    <name type="synonym">Taenia taeniaeformis</name>
    <dbReference type="NCBI Taxonomy" id="6205"/>
    <lineage>
        <taxon>Eukaryota</taxon>
        <taxon>Metazoa</taxon>
        <taxon>Spiralia</taxon>
        <taxon>Lophotrochozoa</taxon>
        <taxon>Platyhelminthes</taxon>
        <taxon>Cestoda</taxon>
        <taxon>Eucestoda</taxon>
        <taxon>Cyclophyllidea</taxon>
        <taxon>Taeniidae</taxon>
        <taxon>Hydatigera</taxon>
    </lineage>
</organism>
<evidence type="ECO:0000256" key="10">
    <source>
        <dbReference type="ARBA" id="ARBA00023128"/>
    </source>
</evidence>
<dbReference type="InterPro" id="IPR012576">
    <property type="entry name" value="NDUFB3"/>
</dbReference>
<evidence type="ECO:0000256" key="8">
    <source>
        <dbReference type="ARBA" id="ARBA00022982"/>
    </source>
</evidence>
<evidence type="ECO:0000256" key="1">
    <source>
        <dbReference type="ARBA" id="ARBA00003195"/>
    </source>
</evidence>
<keyword evidence="10" id="KW-0496">Mitochondrion</keyword>
<dbReference type="WBParaSite" id="TTAC_0000567201-mRNA-1">
    <property type="protein sequence ID" value="TTAC_0000567201-mRNA-1"/>
    <property type="gene ID" value="TTAC_0000567201"/>
</dbReference>
<evidence type="ECO:0000256" key="9">
    <source>
        <dbReference type="ARBA" id="ARBA00022989"/>
    </source>
</evidence>
<keyword evidence="5" id="KW-0679">Respiratory chain</keyword>
<accession>A0A0R3WY32</accession>
<keyword evidence="8" id="KW-0249">Electron transport</keyword>
<reference evidence="12" key="1">
    <citation type="submission" date="2017-02" db="UniProtKB">
        <authorList>
            <consortium name="WormBaseParasite"/>
        </authorList>
    </citation>
    <scope>IDENTIFICATION</scope>
</reference>
<keyword evidence="11" id="KW-0472">Membrane</keyword>
<proteinExistence type="inferred from homology"/>
<dbReference type="GO" id="GO:0005743">
    <property type="term" value="C:mitochondrial inner membrane"/>
    <property type="evidence" value="ECO:0007669"/>
    <property type="project" value="UniProtKB-SubCell"/>
</dbReference>